<organism evidence="1 2">
    <name type="scientific">Luteibacter rhizovicinus</name>
    <dbReference type="NCBI Taxonomy" id="242606"/>
    <lineage>
        <taxon>Bacteria</taxon>
        <taxon>Pseudomonadati</taxon>
        <taxon>Pseudomonadota</taxon>
        <taxon>Gammaproteobacteria</taxon>
        <taxon>Lysobacterales</taxon>
        <taxon>Rhodanobacteraceae</taxon>
        <taxon>Luteibacter</taxon>
    </lineage>
</organism>
<proteinExistence type="predicted"/>
<gene>
    <name evidence="1" type="ORF">EC912_101257</name>
</gene>
<dbReference type="AlphaFoldDB" id="A0A4R3YXB0"/>
<name>A0A4R3YXB0_9GAMM</name>
<evidence type="ECO:0000313" key="2">
    <source>
        <dbReference type="Proteomes" id="UP000295645"/>
    </source>
</evidence>
<protein>
    <recommendedName>
        <fullName evidence="3">Nuclear transport factor 2 family protein</fullName>
    </recommendedName>
</protein>
<reference evidence="1 2" key="1">
    <citation type="submission" date="2019-03" db="EMBL/GenBank/DDBJ databases">
        <title>Above-ground endophytic microbial communities from plants in different locations in the United States.</title>
        <authorList>
            <person name="Frank C."/>
        </authorList>
    </citation>
    <scope>NUCLEOTIDE SEQUENCE [LARGE SCALE GENOMIC DNA]</scope>
    <source>
        <strain evidence="1 2">LP_13_YM</strain>
    </source>
</reference>
<comment type="caution">
    <text evidence="1">The sequence shown here is derived from an EMBL/GenBank/DDBJ whole genome shotgun (WGS) entry which is preliminary data.</text>
</comment>
<sequence length="170" mass="18386">MRRTIEALEHTLAYSGKPHCSEKLPGSDMRKILVLAAFMLMAVAGCRHKPDEDRVREAVAASARAAEAGSPGGTVAALTGDFDGNQGVLDKRGLENLLRVIRLRGQSVHALVGPIDTERRGDRMVATFTVTLTAGTGVLPEQAGAWRVETGWRQEGGEWRCYTASWTKAI</sequence>
<dbReference type="SUPFAM" id="SSF54427">
    <property type="entry name" value="NTF2-like"/>
    <property type="match status" value="1"/>
</dbReference>
<evidence type="ECO:0008006" key="3">
    <source>
        <dbReference type="Google" id="ProtNLM"/>
    </source>
</evidence>
<dbReference type="EMBL" id="SMCS01000001">
    <property type="protein sequence ID" value="TCV97260.1"/>
    <property type="molecule type" value="Genomic_DNA"/>
</dbReference>
<evidence type="ECO:0000313" key="1">
    <source>
        <dbReference type="EMBL" id="TCV97260.1"/>
    </source>
</evidence>
<keyword evidence="2" id="KW-1185">Reference proteome</keyword>
<accession>A0A4R3YXB0</accession>
<dbReference type="InterPro" id="IPR032710">
    <property type="entry name" value="NTF2-like_dom_sf"/>
</dbReference>
<dbReference type="Proteomes" id="UP000295645">
    <property type="component" value="Unassembled WGS sequence"/>
</dbReference>